<feature type="transmembrane region" description="Helical" evidence="1">
    <location>
        <begin position="235"/>
        <end position="253"/>
    </location>
</feature>
<reference evidence="2 3" key="1">
    <citation type="submission" date="2022-07" db="EMBL/GenBank/DDBJ databases">
        <title>Bombella genomes.</title>
        <authorList>
            <person name="Harer L."/>
            <person name="Styblova S."/>
            <person name="Ehrmann M."/>
        </authorList>
    </citation>
    <scope>NUCLEOTIDE SEQUENCE [LARGE SCALE GENOMIC DNA]</scope>
    <source>
        <strain evidence="2 3">TMW 2.2558</strain>
    </source>
</reference>
<dbReference type="EMBL" id="JANIDW010000002">
    <property type="protein sequence ID" value="MCX5614573.1"/>
    <property type="molecule type" value="Genomic_DNA"/>
</dbReference>
<feature type="transmembrane region" description="Helical" evidence="1">
    <location>
        <begin position="360"/>
        <end position="378"/>
    </location>
</feature>
<protein>
    <recommendedName>
        <fullName evidence="4">Mannosyltransferase</fullName>
    </recommendedName>
</protein>
<evidence type="ECO:0000313" key="2">
    <source>
        <dbReference type="EMBL" id="MCX5614573.1"/>
    </source>
</evidence>
<feature type="transmembrane region" description="Helical" evidence="1">
    <location>
        <begin position="333"/>
        <end position="354"/>
    </location>
</feature>
<feature type="transmembrane region" description="Helical" evidence="1">
    <location>
        <begin position="14"/>
        <end position="32"/>
    </location>
</feature>
<sequence>MYRVECKGLYLKRLLFLVVCSVIVSFFVRSYIHHEDGVYWWDFRGYQDLYNFYCPRMLYNWHVFRRFVKSLYRDDYGPLSLLPMNIGHILWGSGRFSFVYSIYIFWILPLACFFHKVINQYIAPEDKIKFVYTVLMVLCFSPLWGPVLRGYPDIGGCVPFTVALLLIYQTKFLTVASVRNCLLLGVMLWLMFALRRWYAFSIMAFMICSFGFALFEIRECESKNNYILLLKNYTISSLTLLFCVFVFQLRLFIKILRTSYVSSYEMYQLPLSEQILHVIYPKIGPVILVLLFSGLLISFVKKNKYILFCGCVAFLTIYLFSRVQSPSEQHMIPVYFLCLLICVYCIRVISSFFSGKVINLLFSLFIFYNILGCCYIFSERFHSNVVYGDYIFPSWTLFPIKLGNKAEYQSLISDLKTEMGREGTFTVFPANMSLNIDLLIGVDSALKEHAIFASEVDQRDFFRLNVLDANIAVVMVPISGKGCVPWTVNKFVSDEKKAFNGQQVAIIPNEAIVNGTGIGASYRQIGRGYAIVPGYVAFLYRRIKPANGKDVQWLLKEFIKRYPNWKIYSDKIGM</sequence>
<keyword evidence="1" id="KW-1133">Transmembrane helix</keyword>
<organism evidence="2 3">
    <name type="scientific">Bombella saccharophila</name>
    <dbReference type="NCBI Taxonomy" id="2967338"/>
    <lineage>
        <taxon>Bacteria</taxon>
        <taxon>Pseudomonadati</taxon>
        <taxon>Pseudomonadota</taxon>
        <taxon>Alphaproteobacteria</taxon>
        <taxon>Acetobacterales</taxon>
        <taxon>Acetobacteraceae</taxon>
        <taxon>Bombella</taxon>
    </lineage>
</organism>
<dbReference type="RefSeq" id="WP_266106670.1">
    <property type="nucleotide sequence ID" value="NZ_JANIDW010000002.1"/>
</dbReference>
<feature type="transmembrane region" description="Helical" evidence="1">
    <location>
        <begin position="130"/>
        <end position="147"/>
    </location>
</feature>
<dbReference type="Proteomes" id="UP001165648">
    <property type="component" value="Unassembled WGS sequence"/>
</dbReference>
<name>A0ABT3W707_9PROT</name>
<gene>
    <name evidence="2" type="ORF">NQF64_04865</name>
</gene>
<proteinExistence type="predicted"/>
<keyword evidence="1" id="KW-0472">Membrane</keyword>
<keyword evidence="1" id="KW-0812">Transmembrane</keyword>
<evidence type="ECO:0000256" key="1">
    <source>
        <dbReference type="SAM" id="Phobius"/>
    </source>
</evidence>
<comment type="caution">
    <text evidence="2">The sequence shown here is derived from an EMBL/GenBank/DDBJ whole genome shotgun (WGS) entry which is preliminary data.</text>
</comment>
<evidence type="ECO:0008006" key="4">
    <source>
        <dbReference type="Google" id="ProtNLM"/>
    </source>
</evidence>
<feature type="transmembrane region" description="Helical" evidence="1">
    <location>
        <begin position="197"/>
        <end position="215"/>
    </location>
</feature>
<evidence type="ECO:0000313" key="3">
    <source>
        <dbReference type="Proteomes" id="UP001165648"/>
    </source>
</evidence>
<feature type="transmembrane region" description="Helical" evidence="1">
    <location>
        <begin position="98"/>
        <end position="118"/>
    </location>
</feature>
<accession>A0ABT3W707</accession>
<feature type="transmembrane region" description="Helical" evidence="1">
    <location>
        <begin position="305"/>
        <end position="321"/>
    </location>
</feature>
<feature type="transmembrane region" description="Helical" evidence="1">
    <location>
        <begin position="167"/>
        <end position="190"/>
    </location>
</feature>
<keyword evidence="3" id="KW-1185">Reference proteome</keyword>
<feature type="transmembrane region" description="Helical" evidence="1">
    <location>
        <begin position="274"/>
        <end position="299"/>
    </location>
</feature>